<keyword evidence="5" id="KW-0472">Membrane</keyword>
<dbReference type="PRINTS" id="PR00834">
    <property type="entry name" value="PROTEASES2C"/>
</dbReference>
<gene>
    <name evidence="7" type="ORF">GRQ65_13290</name>
</gene>
<evidence type="ECO:0000256" key="4">
    <source>
        <dbReference type="SAM" id="MobiDB-lite"/>
    </source>
</evidence>
<evidence type="ECO:0000256" key="3">
    <source>
        <dbReference type="ARBA" id="ARBA00022801"/>
    </source>
</evidence>
<feature type="compositionally biased region" description="Pro residues" evidence="4">
    <location>
        <begin position="74"/>
        <end position="88"/>
    </location>
</feature>
<keyword evidence="3" id="KW-0378">Hydrolase</keyword>
<name>A0A6L7ET93_9ACTN</name>
<dbReference type="Gene3D" id="2.40.10.10">
    <property type="entry name" value="Trypsin-like serine proteases"/>
    <property type="match status" value="2"/>
</dbReference>
<dbReference type="Pfam" id="PF13365">
    <property type="entry name" value="Trypsin_2"/>
    <property type="match status" value="1"/>
</dbReference>
<evidence type="ECO:0000256" key="5">
    <source>
        <dbReference type="SAM" id="Phobius"/>
    </source>
</evidence>
<dbReference type="SUPFAM" id="SSF50156">
    <property type="entry name" value="PDZ domain-like"/>
    <property type="match status" value="1"/>
</dbReference>
<dbReference type="InterPro" id="IPR051201">
    <property type="entry name" value="Chloro_Bact_Ser_Proteases"/>
</dbReference>
<reference evidence="7 8" key="1">
    <citation type="submission" date="2019-12" db="EMBL/GenBank/DDBJ databases">
        <authorList>
            <person name="Kun Z."/>
        </authorList>
    </citation>
    <scope>NUCLEOTIDE SEQUENCE [LARGE SCALE GENOMIC DNA]</scope>
    <source>
        <strain evidence="7 8">YIM 123512</strain>
    </source>
</reference>
<dbReference type="AlphaFoldDB" id="A0A6L7ET93"/>
<keyword evidence="5" id="KW-0812">Transmembrane</keyword>
<evidence type="ECO:0000313" key="8">
    <source>
        <dbReference type="Proteomes" id="UP000473325"/>
    </source>
</evidence>
<dbReference type="PROSITE" id="PS50106">
    <property type="entry name" value="PDZ"/>
    <property type="match status" value="1"/>
</dbReference>
<dbReference type="InterPro" id="IPR009003">
    <property type="entry name" value="Peptidase_S1_PA"/>
</dbReference>
<dbReference type="Proteomes" id="UP000473325">
    <property type="component" value="Unassembled WGS sequence"/>
</dbReference>
<feature type="region of interest" description="Disordered" evidence="4">
    <location>
        <begin position="61"/>
        <end position="107"/>
    </location>
</feature>
<dbReference type="Pfam" id="PF13180">
    <property type="entry name" value="PDZ_2"/>
    <property type="match status" value="1"/>
</dbReference>
<dbReference type="SUPFAM" id="SSF50494">
    <property type="entry name" value="Trypsin-like serine proteases"/>
    <property type="match status" value="1"/>
</dbReference>
<evidence type="ECO:0000313" key="7">
    <source>
        <dbReference type="EMBL" id="MXG90523.1"/>
    </source>
</evidence>
<dbReference type="InterPro" id="IPR001478">
    <property type="entry name" value="PDZ"/>
</dbReference>
<dbReference type="Gene3D" id="2.30.42.10">
    <property type="match status" value="1"/>
</dbReference>
<feature type="domain" description="PDZ" evidence="6">
    <location>
        <begin position="395"/>
        <end position="470"/>
    </location>
</feature>
<dbReference type="InterPro" id="IPR001940">
    <property type="entry name" value="Peptidase_S1C"/>
</dbReference>
<accession>A0A6L7ET93</accession>
<dbReference type="PANTHER" id="PTHR43343:SF3">
    <property type="entry name" value="PROTEASE DO-LIKE 8, CHLOROPLASTIC"/>
    <property type="match status" value="1"/>
</dbReference>
<evidence type="ECO:0000256" key="1">
    <source>
        <dbReference type="ARBA" id="ARBA00010541"/>
    </source>
</evidence>
<proteinExistence type="inferred from homology"/>
<dbReference type="EMBL" id="WUEK01000007">
    <property type="protein sequence ID" value="MXG90523.1"/>
    <property type="molecule type" value="Genomic_DNA"/>
</dbReference>
<protein>
    <submittedName>
        <fullName evidence="7">PDZ domain-containing protein</fullName>
    </submittedName>
</protein>
<dbReference type="InterPro" id="IPR036034">
    <property type="entry name" value="PDZ_sf"/>
</dbReference>
<keyword evidence="5" id="KW-1133">Transmembrane helix</keyword>
<dbReference type="PANTHER" id="PTHR43343">
    <property type="entry name" value="PEPTIDASE S12"/>
    <property type="match status" value="1"/>
</dbReference>
<evidence type="ECO:0000259" key="6">
    <source>
        <dbReference type="PROSITE" id="PS50106"/>
    </source>
</evidence>
<comment type="similarity">
    <text evidence="1">Belongs to the peptidase S1C family.</text>
</comment>
<keyword evidence="8" id="KW-1185">Reference proteome</keyword>
<evidence type="ECO:0000256" key="2">
    <source>
        <dbReference type="ARBA" id="ARBA00022670"/>
    </source>
</evidence>
<feature type="transmembrane region" description="Helical" evidence="5">
    <location>
        <begin position="111"/>
        <end position="139"/>
    </location>
</feature>
<dbReference type="SMART" id="SM00228">
    <property type="entry name" value="PDZ"/>
    <property type="match status" value="1"/>
</dbReference>
<comment type="caution">
    <text evidence="7">The sequence shown here is derived from an EMBL/GenBank/DDBJ whole genome shotgun (WGS) entry which is preliminary data.</text>
</comment>
<keyword evidence="2" id="KW-0645">Protease</keyword>
<organism evidence="7 8">
    <name type="scientific">Nocardioides flavescens</name>
    <dbReference type="NCBI Taxonomy" id="2691959"/>
    <lineage>
        <taxon>Bacteria</taxon>
        <taxon>Bacillati</taxon>
        <taxon>Actinomycetota</taxon>
        <taxon>Actinomycetes</taxon>
        <taxon>Propionibacteriales</taxon>
        <taxon>Nocardioidaceae</taxon>
        <taxon>Nocardioides</taxon>
    </lineage>
</organism>
<dbReference type="GO" id="GO:0004252">
    <property type="term" value="F:serine-type endopeptidase activity"/>
    <property type="evidence" value="ECO:0007669"/>
    <property type="project" value="InterPro"/>
</dbReference>
<sequence>MALPRALIVVPPTRRRKSRWRRGASCSSRTGATYAVGTGHGLFSRSQVGLRQITGPVRTLVDVTNDDPNFPQQSPEPRPSEPQGPPAWRPYTAGPQLFPTPPPARKPKRRLAFAGSVVAASLLVGGAAGVGGAAVFSALDDGPAGTSGSSSVQTAKVVDTPSTTAADGSVEAVAQEVLPSVVKIDVSGSQGSGSGSGIIMSSDGQILTNNHVVALAGDGGSLTVSFNDGTKASATVLGTDPLTDTALIQAQGVSGLTPATLGKSSDLKVGEGVVAIGSPLGLESTVTSGIVSALNRPVDVGATSEQSDATAVYPAIQTDAAINPGNSGGALVDLNGHVVGINASIATAGSSSGGESGSIGLGFAIPMDEVLPIVEQMAKGETPTHAQLGVQVSQVGVSTDGQQQPGAQVSDGAQIQKVGDGSAAAGAGLQAGDVITKVDDTLITDPDALVATIRSYRPGDQVTVTYTRDGQTETAQMTLDSDAATATS</sequence>
<dbReference type="GO" id="GO:0006508">
    <property type="term" value="P:proteolysis"/>
    <property type="evidence" value="ECO:0007669"/>
    <property type="project" value="UniProtKB-KW"/>
</dbReference>
<dbReference type="InterPro" id="IPR043504">
    <property type="entry name" value="Peptidase_S1_PA_chymotrypsin"/>
</dbReference>